<proteinExistence type="predicted"/>
<comment type="caution">
    <text evidence="1">The sequence shown here is derived from an EMBL/GenBank/DDBJ whole genome shotgun (WGS) entry which is preliminary data.</text>
</comment>
<sequence>MTVWLCSDEHKAAGSGDRNTGDARDEYCSAHHQTVGHRLAHHLISTCTEPGDLVAEAYTTDEETLAAAASLGRRAVACLPDFSLARRIRGRLDAVLPHDVAVMAVLRPCRPDQMARGLADQLGRVGLVIAGPPSYPRDERARPEETRRCPACRTGFWMAGEDRFRAFMAAAWRVLRPGGHLAVVTTARHEGGRLVDPAPWIVRHAAGLRFRYVQHVIAVRVPVAGDTLVVQTDPRGLAELRDVRSRALPPVARVHADVCLFTKPASHPGRDGDR</sequence>
<evidence type="ECO:0000313" key="1">
    <source>
        <dbReference type="EMBL" id="MBA9003090.1"/>
    </source>
</evidence>
<dbReference type="AlphaFoldDB" id="A0A7W3R875"/>
<name>A0A7W3R875_9ACTN</name>
<reference evidence="1 2" key="1">
    <citation type="submission" date="2020-08" db="EMBL/GenBank/DDBJ databases">
        <title>Sequencing the genomes of 1000 actinobacteria strains.</title>
        <authorList>
            <person name="Klenk H.-P."/>
        </authorList>
    </citation>
    <scope>NUCLEOTIDE SEQUENCE [LARGE SCALE GENOMIC DNA]</scope>
    <source>
        <strain evidence="1 2">DSM 45823</strain>
    </source>
</reference>
<dbReference type="Proteomes" id="UP000539313">
    <property type="component" value="Unassembled WGS sequence"/>
</dbReference>
<organism evidence="1 2">
    <name type="scientific">Thermomonospora cellulosilytica</name>
    <dbReference type="NCBI Taxonomy" id="1411118"/>
    <lineage>
        <taxon>Bacteria</taxon>
        <taxon>Bacillati</taxon>
        <taxon>Actinomycetota</taxon>
        <taxon>Actinomycetes</taxon>
        <taxon>Streptosporangiales</taxon>
        <taxon>Thermomonosporaceae</taxon>
        <taxon>Thermomonospora</taxon>
    </lineage>
</organism>
<dbReference type="SUPFAM" id="SSF53335">
    <property type="entry name" value="S-adenosyl-L-methionine-dependent methyltransferases"/>
    <property type="match status" value="1"/>
</dbReference>
<dbReference type="InterPro" id="IPR029063">
    <property type="entry name" value="SAM-dependent_MTases_sf"/>
</dbReference>
<keyword evidence="2" id="KW-1185">Reference proteome</keyword>
<evidence type="ECO:0000313" key="2">
    <source>
        <dbReference type="Proteomes" id="UP000539313"/>
    </source>
</evidence>
<dbReference type="EMBL" id="JACJII010000001">
    <property type="protein sequence ID" value="MBA9003090.1"/>
    <property type="molecule type" value="Genomic_DNA"/>
</dbReference>
<gene>
    <name evidence="1" type="ORF">HNR21_001972</name>
</gene>
<accession>A0A7W3R875</accession>
<protein>
    <submittedName>
        <fullName evidence="1">Uncharacterized protein</fullName>
    </submittedName>
</protein>
<dbReference type="Gene3D" id="3.40.50.150">
    <property type="entry name" value="Vaccinia Virus protein VP39"/>
    <property type="match status" value="1"/>
</dbReference>